<organism evidence="2 3">
    <name type="scientific">Hyphodiscus hymeniophilus</name>
    <dbReference type="NCBI Taxonomy" id="353542"/>
    <lineage>
        <taxon>Eukaryota</taxon>
        <taxon>Fungi</taxon>
        <taxon>Dikarya</taxon>
        <taxon>Ascomycota</taxon>
        <taxon>Pezizomycotina</taxon>
        <taxon>Leotiomycetes</taxon>
        <taxon>Helotiales</taxon>
        <taxon>Hyphodiscaceae</taxon>
        <taxon>Hyphodiscus</taxon>
    </lineage>
</organism>
<evidence type="ECO:0000313" key="2">
    <source>
        <dbReference type="EMBL" id="KAG0652305.1"/>
    </source>
</evidence>
<keyword evidence="1" id="KW-0539">Nucleus</keyword>
<dbReference type="Proteomes" id="UP000785200">
    <property type="component" value="Unassembled WGS sequence"/>
</dbReference>
<keyword evidence="3" id="KW-1185">Reference proteome</keyword>
<dbReference type="GO" id="GO:0005634">
    <property type="term" value="C:nucleus"/>
    <property type="evidence" value="ECO:0007669"/>
    <property type="project" value="TreeGrafter"/>
</dbReference>
<protein>
    <submittedName>
        <fullName evidence="2">Uncharacterized protein</fullName>
    </submittedName>
</protein>
<dbReference type="OrthoDB" id="5419315at2759"/>
<sequence length="352" mass="39265">MNKITLSTLWQYSAILSMQGNELTELEFQSYQVQTHPLPPYQVQEPAPLNNELGSLAAAAATTRANLNMNLTNTQYGLIPSLSSSNYLAERPGAAGSLQETDLLRHYRYNISPGIDIGNPESPFGIKIMLAAREHKPVFASILALAAHHKYLIFLQQTNHDIDDSLEYRQKAEECLTFGSTRTPSEWVSLWDECQKWYTERPVELQQIVEIRGVEVDSIDAQNVSSFPILIFTTPLALAANAFYHMASFLLLKHRPRLLKVVPGPRSFTSHIWHAQSIVGISLSNDAPEQWDPILVAGLILVAKELTHESQQSAVLERITRITSVTGLKLDLEIETLKSGWSIAGHNEGLLT</sequence>
<dbReference type="AlphaFoldDB" id="A0A9P7B0L5"/>
<evidence type="ECO:0000256" key="1">
    <source>
        <dbReference type="ARBA" id="ARBA00023242"/>
    </source>
</evidence>
<gene>
    <name evidence="2" type="ORF">D0Z07_1205</name>
</gene>
<dbReference type="PANTHER" id="PTHR37534:SF4">
    <property type="entry name" value="ZN(II)2CYS6 TRANSCRIPTION FACTOR (EUROFUNG)"/>
    <property type="match status" value="1"/>
</dbReference>
<proteinExistence type="predicted"/>
<dbReference type="GO" id="GO:0000976">
    <property type="term" value="F:transcription cis-regulatory region binding"/>
    <property type="evidence" value="ECO:0007669"/>
    <property type="project" value="TreeGrafter"/>
</dbReference>
<name>A0A9P7B0L5_9HELO</name>
<accession>A0A9P7B0L5</accession>
<dbReference type="GO" id="GO:0003700">
    <property type="term" value="F:DNA-binding transcription factor activity"/>
    <property type="evidence" value="ECO:0007669"/>
    <property type="project" value="TreeGrafter"/>
</dbReference>
<comment type="caution">
    <text evidence="2">The sequence shown here is derived from an EMBL/GenBank/DDBJ whole genome shotgun (WGS) entry which is preliminary data.</text>
</comment>
<dbReference type="GO" id="GO:0045944">
    <property type="term" value="P:positive regulation of transcription by RNA polymerase II"/>
    <property type="evidence" value="ECO:0007669"/>
    <property type="project" value="TreeGrafter"/>
</dbReference>
<dbReference type="EMBL" id="VNKQ01000003">
    <property type="protein sequence ID" value="KAG0652305.1"/>
    <property type="molecule type" value="Genomic_DNA"/>
</dbReference>
<dbReference type="PANTHER" id="PTHR37534">
    <property type="entry name" value="TRANSCRIPTIONAL ACTIVATOR PROTEIN UGA3"/>
    <property type="match status" value="1"/>
</dbReference>
<evidence type="ECO:0000313" key="3">
    <source>
        <dbReference type="Proteomes" id="UP000785200"/>
    </source>
</evidence>
<reference evidence="2" key="1">
    <citation type="submission" date="2019-07" db="EMBL/GenBank/DDBJ databases">
        <title>Hyphodiscus hymeniophilus genome sequencing and assembly.</title>
        <authorList>
            <person name="Kramer G."/>
            <person name="Nodwell J."/>
        </authorList>
    </citation>
    <scope>NUCLEOTIDE SEQUENCE</scope>
    <source>
        <strain evidence="2">ATCC 34498</strain>
    </source>
</reference>